<reference evidence="1" key="1">
    <citation type="submission" date="2021-05" db="EMBL/GenBank/DDBJ databases">
        <title>An isolated secondary fermenter in methanogenic hydrocarbon-degrading communities.</title>
        <authorList>
            <person name="Liu Y.-F."/>
            <person name="Liu Z.-l."/>
        </authorList>
    </citation>
    <scope>NUCLEOTIDE SEQUENCE</scope>
    <source>
        <strain evidence="1">L-13</strain>
    </source>
</reference>
<name>A0ACD1DU21_9BACT</name>
<proteinExistence type="predicted"/>
<evidence type="ECO:0000313" key="1">
    <source>
        <dbReference type="EMBL" id="QVL35509.1"/>
    </source>
</evidence>
<accession>A0ACD1DU21</accession>
<dbReference type="EMBL" id="CP074691">
    <property type="protein sequence ID" value="QVL35509.1"/>
    <property type="molecule type" value="Genomic_DNA"/>
</dbReference>
<evidence type="ECO:0000313" key="2">
    <source>
        <dbReference type="Proteomes" id="UP000682204"/>
    </source>
</evidence>
<organism evidence="1 2">
    <name type="scientific">Aminirod propionatiphilus</name>
    <dbReference type="NCBI Taxonomy" id="3415223"/>
    <lineage>
        <taxon>Bacteria</taxon>
        <taxon>Thermotogati</taxon>
        <taxon>Synergistota</taxon>
        <taxon>Synergistia</taxon>
        <taxon>Synergistales</taxon>
        <taxon>Aminiphilaceae</taxon>
        <taxon>Aminirod</taxon>
    </lineage>
</organism>
<dbReference type="Proteomes" id="UP000682204">
    <property type="component" value="Chromosome"/>
</dbReference>
<protein>
    <submittedName>
        <fullName evidence="1">DUF1788 domain-containing protein</fullName>
    </submittedName>
</protein>
<sequence length="188" mass="21114">MYSLDNAFNELLDKIRDPGALDPAKSDPVFYFVYPPELMLDLKKRLPRWVSRIREAGFEVRRVSIADVMWKLVDHSGRWDEWLKLEGDADIEMLKDALSDVLRQNNALLNSIAGAVESASGKVVVLITEIELLHPFTRTKIIGDYLHDKAQVPTVFLYPGTLSGQSSLKFLGFHSVDPGYRAAILGGL</sequence>
<gene>
    <name evidence="1" type="ORF">KIH16_09960</name>
</gene>
<keyword evidence="2" id="KW-1185">Reference proteome</keyword>